<dbReference type="PROSITE" id="PS50932">
    <property type="entry name" value="HTH_LACI_2"/>
    <property type="match status" value="1"/>
</dbReference>
<keyword evidence="1" id="KW-0678">Repressor</keyword>
<keyword evidence="3" id="KW-0238">DNA-binding</keyword>
<dbReference type="CDD" id="cd01392">
    <property type="entry name" value="HTH_LacI"/>
    <property type="match status" value="1"/>
</dbReference>
<dbReference type="Pfam" id="PF13377">
    <property type="entry name" value="Peripla_BP_3"/>
    <property type="match status" value="1"/>
</dbReference>
<sequence length="354" mass="38640">MATKANKEALAEKPDGTRVNYTSYDVAVRAGVSQSAVSRCFKEGAYASDEMRARVMKAAAELGYTPNAIARSLITRRSDLIAVLISNLTNLYYPEVLSELSRQFSLNGMRMLLFTLPGDTEVDRVLSQIWEYQVGGVIAAAAHILPRHVEEFERRRVPLVLYNRTMKDKAVSAVVCDQVDGARTLVSRLAAAGHKRFAIIDGPAESVVAQERTRGACERIAELKLAKPVIVRGNYDYESGAVGMREIVRQMGRAPDAVICGNDVMAIGCVDAARHELGLEVPRKLSVAGFDGIEPANWMSYQLTTLRQPVQEMARAATELLTSMINNPGAGPEKRSFSAQLIEGATARLAPRSV</sequence>
<dbReference type="EMBL" id="JAADJT010000020">
    <property type="protein sequence ID" value="NGZ88309.1"/>
    <property type="molecule type" value="Genomic_DNA"/>
</dbReference>
<evidence type="ECO:0000313" key="7">
    <source>
        <dbReference type="Proteomes" id="UP000666369"/>
    </source>
</evidence>
<dbReference type="Pfam" id="PF00356">
    <property type="entry name" value="LacI"/>
    <property type="match status" value="1"/>
</dbReference>
<dbReference type="CDD" id="cd06278">
    <property type="entry name" value="PBP1_LacI-like"/>
    <property type="match status" value="1"/>
</dbReference>
<dbReference type="SUPFAM" id="SSF53822">
    <property type="entry name" value="Periplasmic binding protein-like I"/>
    <property type="match status" value="1"/>
</dbReference>
<proteinExistence type="predicted"/>
<dbReference type="PANTHER" id="PTHR30146">
    <property type="entry name" value="LACI-RELATED TRANSCRIPTIONAL REPRESSOR"/>
    <property type="match status" value="1"/>
</dbReference>
<dbReference type="Gene3D" id="3.40.50.2300">
    <property type="match status" value="2"/>
</dbReference>
<dbReference type="PANTHER" id="PTHR30146:SF95">
    <property type="entry name" value="RIBOSE OPERON REPRESSOR"/>
    <property type="match status" value="1"/>
</dbReference>
<evidence type="ECO:0000313" key="6">
    <source>
        <dbReference type="EMBL" id="NGZ88309.1"/>
    </source>
</evidence>
<protein>
    <submittedName>
        <fullName evidence="6">LacI family transcriptional regulator</fullName>
    </submittedName>
</protein>
<reference evidence="7" key="1">
    <citation type="submission" date="2023-07" db="EMBL/GenBank/DDBJ databases">
        <title>Duganella aceri sp. nov., isolated from tree sap.</title>
        <authorList>
            <person name="Kim I.S."/>
        </authorList>
    </citation>
    <scope>NUCLEOTIDE SEQUENCE [LARGE SCALE GENOMIC DNA]</scope>
    <source>
        <strain evidence="7">SAP-35</strain>
    </source>
</reference>
<name>A0ABX0FVI6_9BURK</name>
<evidence type="ECO:0000256" key="2">
    <source>
        <dbReference type="ARBA" id="ARBA00023015"/>
    </source>
</evidence>
<dbReference type="RefSeq" id="WP_166108428.1">
    <property type="nucleotide sequence ID" value="NZ_JAADJT010000020.1"/>
</dbReference>
<organism evidence="6 7">
    <name type="scientific">Duganella aceris</name>
    <dbReference type="NCBI Taxonomy" id="2703883"/>
    <lineage>
        <taxon>Bacteria</taxon>
        <taxon>Pseudomonadati</taxon>
        <taxon>Pseudomonadota</taxon>
        <taxon>Betaproteobacteria</taxon>
        <taxon>Burkholderiales</taxon>
        <taxon>Oxalobacteraceae</taxon>
        <taxon>Telluria group</taxon>
        <taxon>Duganella</taxon>
    </lineage>
</organism>
<keyword evidence="2" id="KW-0805">Transcription regulation</keyword>
<dbReference type="SUPFAM" id="SSF47413">
    <property type="entry name" value="lambda repressor-like DNA-binding domains"/>
    <property type="match status" value="1"/>
</dbReference>
<evidence type="ECO:0000256" key="1">
    <source>
        <dbReference type="ARBA" id="ARBA00022491"/>
    </source>
</evidence>
<dbReference type="InterPro" id="IPR028082">
    <property type="entry name" value="Peripla_BP_I"/>
</dbReference>
<dbReference type="InterPro" id="IPR046335">
    <property type="entry name" value="LacI/GalR-like_sensor"/>
</dbReference>
<comment type="caution">
    <text evidence="6">The sequence shown here is derived from an EMBL/GenBank/DDBJ whole genome shotgun (WGS) entry which is preliminary data.</text>
</comment>
<evidence type="ECO:0000256" key="3">
    <source>
        <dbReference type="ARBA" id="ARBA00023125"/>
    </source>
</evidence>
<accession>A0ABX0FVI6</accession>
<gene>
    <name evidence="6" type="ORF">GW587_29155</name>
</gene>
<dbReference type="InterPro" id="IPR010982">
    <property type="entry name" value="Lambda_DNA-bd_dom_sf"/>
</dbReference>
<keyword evidence="7" id="KW-1185">Reference proteome</keyword>
<dbReference type="Gene3D" id="1.10.260.40">
    <property type="entry name" value="lambda repressor-like DNA-binding domains"/>
    <property type="match status" value="1"/>
</dbReference>
<keyword evidence="4" id="KW-0804">Transcription</keyword>
<dbReference type="Proteomes" id="UP000666369">
    <property type="component" value="Unassembled WGS sequence"/>
</dbReference>
<evidence type="ECO:0000259" key="5">
    <source>
        <dbReference type="PROSITE" id="PS50932"/>
    </source>
</evidence>
<dbReference type="InterPro" id="IPR000843">
    <property type="entry name" value="HTH_LacI"/>
</dbReference>
<evidence type="ECO:0000256" key="4">
    <source>
        <dbReference type="ARBA" id="ARBA00023163"/>
    </source>
</evidence>
<dbReference type="SMART" id="SM00354">
    <property type="entry name" value="HTH_LACI"/>
    <property type="match status" value="1"/>
</dbReference>
<feature type="domain" description="HTH lacI-type" evidence="5">
    <location>
        <begin position="21"/>
        <end position="75"/>
    </location>
</feature>